<dbReference type="STRING" id="61395.A0A1Y1VWJ7"/>
<dbReference type="InterPro" id="IPR027951">
    <property type="entry name" value="Nepro_N"/>
</dbReference>
<dbReference type="PANTHER" id="PTHR34786">
    <property type="entry name" value="OS09G0504900 PROTEIN"/>
    <property type="match status" value="1"/>
</dbReference>
<proteinExistence type="predicted"/>
<evidence type="ECO:0000313" key="3">
    <source>
        <dbReference type="Proteomes" id="UP000193922"/>
    </source>
</evidence>
<organism evidence="2 3">
    <name type="scientific">Linderina pennispora</name>
    <dbReference type="NCBI Taxonomy" id="61395"/>
    <lineage>
        <taxon>Eukaryota</taxon>
        <taxon>Fungi</taxon>
        <taxon>Fungi incertae sedis</taxon>
        <taxon>Zoopagomycota</taxon>
        <taxon>Kickxellomycotina</taxon>
        <taxon>Kickxellomycetes</taxon>
        <taxon>Kickxellales</taxon>
        <taxon>Kickxellaceae</taxon>
        <taxon>Linderina</taxon>
    </lineage>
</organism>
<evidence type="ECO:0000259" key="1">
    <source>
        <dbReference type="Pfam" id="PF14780"/>
    </source>
</evidence>
<reference evidence="2 3" key="1">
    <citation type="submission" date="2016-07" db="EMBL/GenBank/DDBJ databases">
        <title>Pervasive Adenine N6-methylation of Active Genes in Fungi.</title>
        <authorList>
            <consortium name="DOE Joint Genome Institute"/>
            <person name="Mondo S.J."/>
            <person name="Dannebaum R.O."/>
            <person name="Kuo R.C."/>
            <person name="Labutti K."/>
            <person name="Haridas S."/>
            <person name="Kuo A."/>
            <person name="Salamov A."/>
            <person name="Ahrendt S.R."/>
            <person name="Lipzen A."/>
            <person name="Sullivan W."/>
            <person name="Andreopoulos W.B."/>
            <person name="Clum A."/>
            <person name="Lindquist E."/>
            <person name="Daum C."/>
            <person name="Ramamoorthy G.K."/>
            <person name="Gryganskyi A."/>
            <person name="Culley D."/>
            <person name="Magnuson J.K."/>
            <person name="James T.Y."/>
            <person name="O'Malley M.A."/>
            <person name="Stajich J.E."/>
            <person name="Spatafora J.W."/>
            <person name="Visel A."/>
            <person name="Grigoriev I.V."/>
        </authorList>
    </citation>
    <scope>NUCLEOTIDE SEQUENCE [LARGE SCALE GENOMIC DNA]</scope>
    <source>
        <strain evidence="2 3">ATCC 12442</strain>
    </source>
</reference>
<protein>
    <recommendedName>
        <fullName evidence="1">Nucleolus and neural progenitor protein-like N-terminal domain-containing protein</fullName>
    </recommendedName>
</protein>
<accession>A0A1Y1VWJ7</accession>
<sequence length="313" mass="35317">MSAFSARTYALPECHSVPRSKYEPAQNLKGSKKSHPARQVANPVFKNVLGFDHGSSLNTFVRLTATILRTELWNDRMLFERIFYRNWNQHKNSVYFRRVYELRRALRILDRVNIKSLVDTTMAAFFDAGTTKGQRKTSMWTALPCQHYMTALSGRVANVALLVAKIREICQNVYVQFAKQTAATLFMPLAMVMQGLVARMHMVLGVWHQDLCALYRELLTWLPCLPACPDSLSGRTEPLAKKLPSLESLVVKEKTTAKVQADMDKSAKEPVQSAASVKLSEDLGDLVVSKTKKGKKRSIMDLYDDDDLGGIVE</sequence>
<dbReference type="Proteomes" id="UP000193922">
    <property type="component" value="Unassembled WGS sequence"/>
</dbReference>
<dbReference type="EMBL" id="MCFD01000023">
    <property type="protein sequence ID" value="ORX65661.1"/>
    <property type="molecule type" value="Genomic_DNA"/>
</dbReference>
<dbReference type="AlphaFoldDB" id="A0A1Y1VWJ7"/>
<feature type="domain" description="Nucleolus and neural progenitor protein-like N-terminal" evidence="1">
    <location>
        <begin position="66"/>
        <end position="219"/>
    </location>
</feature>
<name>A0A1Y1VWJ7_9FUNG</name>
<dbReference type="OrthoDB" id="114080at2759"/>
<keyword evidence="3" id="KW-1185">Reference proteome</keyword>
<dbReference type="Pfam" id="PF14780">
    <property type="entry name" value="NEPRO_N"/>
    <property type="match status" value="1"/>
</dbReference>
<dbReference type="PANTHER" id="PTHR34786:SF1">
    <property type="entry name" value="OS09G0504900 PROTEIN"/>
    <property type="match status" value="1"/>
</dbReference>
<dbReference type="GeneID" id="63807350"/>
<evidence type="ECO:0000313" key="2">
    <source>
        <dbReference type="EMBL" id="ORX65661.1"/>
    </source>
</evidence>
<comment type="caution">
    <text evidence="2">The sequence shown here is derived from an EMBL/GenBank/DDBJ whole genome shotgun (WGS) entry which is preliminary data.</text>
</comment>
<gene>
    <name evidence="2" type="ORF">DL89DRAFT_295999</name>
</gene>
<dbReference type="RefSeq" id="XP_040739772.1">
    <property type="nucleotide sequence ID" value="XM_040890702.1"/>
</dbReference>